<evidence type="ECO:0000256" key="1">
    <source>
        <dbReference type="SAM" id="MobiDB-lite"/>
    </source>
</evidence>
<organism evidence="2 3">
    <name type="scientific">Gossypium schwendimanii</name>
    <name type="common">Cotton</name>
    <dbReference type="NCBI Taxonomy" id="34291"/>
    <lineage>
        <taxon>Eukaryota</taxon>
        <taxon>Viridiplantae</taxon>
        <taxon>Streptophyta</taxon>
        <taxon>Embryophyta</taxon>
        <taxon>Tracheophyta</taxon>
        <taxon>Spermatophyta</taxon>
        <taxon>Magnoliopsida</taxon>
        <taxon>eudicotyledons</taxon>
        <taxon>Gunneridae</taxon>
        <taxon>Pentapetalae</taxon>
        <taxon>rosids</taxon>
        <taxon>malvids</taxon>
        <taxon>Malvales</taxon>
        <taxon>Malvaceae</taxon>
        <taxon>Malvoideae</taxon>
        <taxon>Gossypium</taxon>
    </lineage>
</organism>
<dbReference type="EMBL" id="JABFAF010000005">
    <property type="protein sequence ID" value="MBA0855049.1"/>
    <property type="molecule type" value="Genomic_DNA"/>
</dbReference>
<keyword evidence="3" id="KW-1185">Reference proteome</keyword>
<accession>A0A7J9L9H6</accession>
<name>A0A7J9L9H6_GOSSC</name>
<gene>
    <name evidence="2" type="ORF">Goshw_008510</name>
</gene>
<sequence length="223" mass="26452">MVQEFYASFRGQEIQKILSWDTVTVIGKEVSITLRKICEFYDVPFYSKDFFNNIDLDKLEDIDMEDVIKYLTPDRGTWNHRLDTSLPPTSIKAKVPMSENEQFMKPTRSIIRDSLHIKYVELERKKIMNWNQRRKEKLDEMGLILQEFARLNCLRSPNYLPNIFSLESTYHDKEDEDEEETLEVKVEGDTQDLPRLEDENEEPFMEEAQQLELSMNNGGCTYQ</sequence>
<proteinExistence type="predicted"/>
<reference evidence="2 3" key="1">
    <citation type="journal article" date="2019" name="Genome Biol. Evol.">
        <title>Insights into the evolution of the New World diploid cottons (Gossypium, subgenus Houzingenia) based on genome sequencing.</title>
        <authorList>
            <person name="Grover C.E."/>
            <person name="Arick M.A. 2nd"/>
            <person name="Thrash A."/>
            <person name="Conover J.L."/>
            <person name="Sanders W.S."/>
            <person name="Peterson D.G."/>
            <person name="Frelichowski J.E."/>
            <person name="Scheffler J.A."/>
            <person name="Scheffler B.E."/>
            <person name="Wendel J.F."/>
        </authorList>
    </citation>
    <scope>NUCLEOTIDE SEQUENCE [LARGE SCALE GENOMIC DNA]</scope>
    <source>
        <strain evidence="2">1</strain>
        <tissue evidence="2">Leaf</tissue>
    </source>
</reference>
<evidence type="ECO:0000313" key="2">
    <source>
        <dbReference type="EMBL" id="MBA0855049.1"/>
    </source>
</evidence>
<comment type="caution">
    <text evidence="2">The sequence shown here is derived from an EMBL/GenBank/DDBJ whole genome shotgun (WGS) entry which is preliminary data.</text>
</comment>
<dbReference type="Proteomes" id="UP000593576">
    <property type="component" value="Unassembled WGS sequence"/>
</dbReference>
<feature type="region of interest" description="Disordered" evidence="1">
    <location>
        <begin position="170"/>
        <end position="201"/>
    </location>
</feature>
<evidence type="ECO:0000313" key="3">
    <source>
        <dbReference type="Proteomes" id="UP000593576"/>
    </source>
</evidence>
<dbReference type="AlphaFoldDB" id="A0A7J9L9H6"/>
<feature type="compositionally biased region" description="Basic and acidic residues" evidence="1">
    <location>
        <begin position="182"/>
        <end position="197"/>
    </location>
</feature>
<protein>
    <submittedName>
        <fullName evidence="2">Uncharacterized protein</fullName>
    </submittedName>
</protein>